<keyword evidence="2" id="KW-0808">Transferase</keyword>
<feature type="domain" description="Glycosyl transferase family 1" evidence="1">
    <location>
        <begin position="165"/>
        <end position="331"/>
    </location>
</feature>
<accession>A0A3Q8SDR1</accession>
<organism evidence="2 3">
    <name type="scientific">Paenibacillus lentus</name>
    <dbReference type="NCBI Taxonomy" id="1338368"/>
    <lineage>
        <taxon>Bacteria</taxon>
        <taxon>Bacillati</taxon>
        <taxon>Bacillota</taxon>
        <taxon>Bacilli</taxon>
        <taxon>Bacillales</taxon>
        <taxon>Paenibacillaceae</taxon>
        <taxon>Paenibacillus</taxon>
    </lineage>
</organism>
<dbReference type="OrthoDB" id="158463at2"/>
<dbReference type="GO" id="GO:0016757">
    <property type="term" value="F:glycosyltransferase activity"/>
    <property type="evidence" value="ECO:0007669"/>
    <property type="project" value="InterPro"/>
</dbReference>
<gene>
    <name evidence="2" type="ORF">EIM92_21020</name>
</gene>
<dbReference type="SUPFAM" id="SSF53756">
    <property type="entry name" value="UDP-Glycosyltransferase/glycogen phosphorylase"/>
    <property type="match status" value="1"/>
</dbReference>
<dbReference type="EMBL" id="CP034248">
    <property type="protein sequence ID" value="AZK48349.1"/>
    <property type="molecule type" value="Genomic_DNA"/>
</dbReference>
<dbReference type="CDD" id="cd03801">
    <property type="entry name" value="GT4_PimA-like"/>
    <property type="match status" value="1"/>
</dbReference>
<sequence length="353" mass="39613">MKILFTFYVPSGGVETLNRLRCEALKEIGIEGHLLYLEGGSGLQNISGIPVYISPTDDELHNLLKLHMYDAIIATSDYLMTQRLRQVGYTGPIVYELQGLGTREQAEQALKEAEPILRECCQAALMPPTSHLVELVTELCPSIPRYIFPNPLDTVTFSPRAVEASARPIIAWIGRLDKNKNWELFLHIAHSLVLAKPELLFWIFLDDKLSSEAGNNSFWEIVRLRGLNEHLQVFSNAPHSSMPNYLSSVGESGGFLLSTSYLEGFGYAVAEAISCRCPVLSSDSDGVRFFIRHNETGKFFDMGDVSGAVKEALELMNDHRLREKIRSNGHEFISGLMTPRQYAESFRQMLLTL</sequence>
<dbReference type="KEGG" id="plen:EIM92_21020"/>
<dbReference type="AlphaFoldDB" id="A0A3Q8SDR1"/>
<evidence type="ECO:0000313" key="2">
    <source>
        <dbReference type="EMBL" id="AZK48349.1"/>
    </source>
</evidence>
<dbReference type="PANTHER" id="PTHR12526">
    <property type="entry name" value="GLYCOSYLTRANSFERASE"/>
    <property type="match status" value="1"/>
</dbReference>
<dbReference type="InterPro" id="IPR001296">
    <property type="entry name" value="Glyco_trans_1"/>
</dbReference>
<reference evidence="2 3" key="1">
    <citation type="submission" date="2018-11" db="EMBL/GenBank/DDBJ databases">
        <title>Genome sequencing of Paenibacillus lentus DSM25539(T).</title>
        <authorList>
            <person name="Kook J.-K."/>
            <person name="Park S.-N."/>
            <person name="Lim Y.K."/>
        </authorList>
    </citation>
    <scope>NUCLEOTIDE SEQUENCE [LARGE SCALE GENOMIC DNA]</scope>
    <source>
        <strain evidence="2 3">DSM 25539</strain>
    </source>
</reference>
<protein>
    <submittedName>
        <fullName evidence="2">Glycosyltransferase</fullName>
    </submittedName>
</protein>
<evidence type="ECO:0000259" key="1">
    <source>
        <dbReference type="Pfam" id="PF00534"/>
    </source>
</evidence>
<dbReference type="Gene3D" id="3.40.50.2000">
    <property type="entry name" value="Glycogen Phosphorylase B"/>
    <property type="match status" value="1"/>
</dbReference>
<dbReference type="Proteomes" id="UP000273145">
    <property type="component" value="Chromosome"/>
</dbReference>
<dbReference type="RefSeq" id="WP_125084506.1">
    <property type="nucleotide sequence ID" value="NZ_CP034248.1"/>
</dbReference>
<name>A0A3Q8SDR1_9BACL</name>
<dbReference type="PANTHER" id="PTHR12526:SF630">
    <property type="entry name" value="GLYCOSYLTRANSFERASE"/>
    <property type="match status" value="1"/>
</dbReference>
<keyword evidence="3" id="KW-1185">Reference proteome</keyword>
<evidence type="ECO:0000313" key="3">
    <source>
        <dbReference type="Proteomes" id="UP000273145"/>
    </source>
</evidence>
<proteinExistence type="predicted"/>
<dbReference type="Pfam" id="PF00534">
    <property type="entry name" value="Glycos_transf_1"/>
    <property type="match status" value="1"/>
</dbReference>